<organism evidence="7 8">
    <name type="scientific">Tripterygium wilfordii</name>
    <name type="common">Thunder God vine</name>
    <dbReference type="NCBI Taxonomy" id="458696"/>
    <lineage>
        <taxon>Eukaryota</taxon>
        <taxon>Viridiplantae</taxon>
        <taxon>Streptophyta</taxon>
        <taxon>Embryophyta</taxon>
        <taxon>Tracheophyta</taxon>
        <taxon>Spermatophyta</taxon>
        <taxon>Magnoliopsida</taxon>
        <taxon>eudicotyledons</taxon>
        <taxon>Gunneridae</taxon>
        <taxon>Pentapetalae</taxon>
        <taxon>rosids</taxon>
        <taxon>fabids</taxon>
        <taxon>Celastrales</taxon>
        <taxon>Celastraceae</taxon>
        <taxon>Tripterygium</taxon>
    </lineage>
</organism>
<protein>
    <submittedName>
        <fullName evidence="7">Casbene synthase chloroplastic-like</fullName>
    </submittedName>
</protein>
<dbReference type="GO" id="GO:0016102">
    <property type="term" value="P:diterpenoid biosynthetic process"/>
    <property type="evidence" value="ECO:0007669"/>
    <property type="project" value="InterPro"/>
</dbReference>
<dbReference type="EMBL" id="JAAARO010000014">
    <property type="protein sequence ID" value="KAF5736607.1"/>
    <property type="molecule type" value="Genomic_DNA"/>
</dbReference>
<dbReference type="CDD" id="cd00684">
    <property type="entry name" value="Terpene_cyclase_plant_C1"/>
    <property type="match status" value="1"/>
</dbReference>
<evidence type="ECO:0000256" key="4">
    <source>
        <dbReference type="ARBA" id="ARBA00023239"/>
    </source>
</evidence>
<dbReference type="InterPro" id="IPR050148">
    <property type="entry name" value="Terpene_synthase-like"/>
</dbReference>
<name>A0A7J7CR83_TRIWF</name>
<comment type="cofactor">
    <cofactor evidence="1">
        <name>Mg(2+)</name>
        <dbReference type="ChEBI" id="CHEBI:18420"/>
    </cofactor>
</comment>
<evidence type="ECO:0000256" key="3">
    <source>
        <dbReference type="ARBA" id="ARBA00022842"/>
    </source>
</evidence>
<comment type="caution">
    <text evidence="7">The sequence shown here is derived from an EMBL/GenBank/DDBJ whole genome shotgun (WGS) entry which is preliminary data.</text>
</comment>
<evidence type="ECO:0000259" key="6">
    <source>
        <dbReference type="Pfam" id="PF03936"/>
    </source>
</evidence>
<feature type="domain" description="Terpene synthase N-terminal" evidence="5">
    <location>
        <begin position="32"/>
        <end position="195"/>
    </location>
</feature>
<reference evidence="7 8" key="1">
    <citation type="journal article" date="2020" name="Nat. Commun.">
        <title>Genome of Tripterygium wilfordii and identification of cytochrome P450 involved in triptolide biosynthesis.</title>
        <authorList>
            <person name="Tu L."/>
            <person name="Su P."/>
            <person name="Zhang Z."/>
            <person name="Gao L."/>
            <person name="Wang J."/>
            <person name="Hu T."/>
            <person name="Zhou J."/>
            <person name="Zhang Y."/>
            <person name="Zhao Y."/>
            <person name="Liu Y."/>
            <person name="Song Y."/>
            <person name="Tong Y."/>
            <person name="Lu Y."/>
            <person name="Yang J."/>
            <person name="Xu C."/>
            <person name="Jia M."/>
            <person name="Peters R.J."/>
            <person name="Huang L."/>
            <person name="Gao W."/>
        </authorList>
    </citation>
    <scope>NUCLEOTIDE SEQUENCE [LARGE SCALE GENOMIC DNA]</scope>
    <source>
        <strain evidence="8">cv. XIE 37</strain>
        <tissue evidence="7">Leaf</tissue>
    </source>
</reference>
<evidence type="ECO:0000313" key="8">
    <source>
        <dbReference type="Proteomes" id="UP000593562"/>
    </source>
</evidence>
<feature type="domain" description="Terpene synthase metal-binding" evidence="6">
    <location>
        <begin position="253"/>
        <end position="367"/>
    </location>
</feature>
<dbReference type="FunFam" id="1.50.10.130:FF:000001">
    <property type="entry name" value="Isoprene synthase, chloroplastic"/>
    <property type="match status" value="1"/>
</dbReference>
<dbReference type="GO" id="GO:0010333">
    <property type="term" value="F:terpene synthase activity"/>
    <property type="evidence" value="ECO:0007669"/>
    <property type="project" value="InterPro"/>
</dbReference>
<dbReference type="InterPro" id="IPR001906">
    <property type="entry name" value="Terpene_synth_N"/>
</dbReference>
<evidence type="ECO:0000313" key="7">
    <source>
        <dbReference type="EMBL" id="KAF5736607.1"/>
    </source>
</evidence>
<gene>
    <name evidence="7" type="ORF">HS088_TW14G00752</name>
</gene>
<dbReference type="InterPro" id="IPR008949">
    <property type="entry name" value="Isoprenoid_synthase_dom_sf"/>
</dbReference>
<dbReference type="InterPro" id="IPR036965">
    <property type="entry name" value="Terpene_synth_N_sf"/>
</dbReference>
<dbReference type="Proteomes" id="UP000593562">
    <property type="component" value="Unassembled WGS sequence"/>
</dbReference>
<dbReference type="Gene3D" id="1.50.10.130">
    <property type="entry name" value="Terpene synthase, N-terminal domain"/>
    <property type="match status" value="1"/>
</dbReference>
<dbReference type="GO" id="GO:0000287">
    <property type="term" value="F:magnesium ion binding"/>
    <property type="evidence" value="ECO:0007669"/>
    <property type="project" value="InterPro"/>
</dbReference>
<dbReference type="Gene3D" id="1.10.600.10">
    <property type="entry name" value="Farnesyl Diphosphate Synthase"/>
    <property type="match status" value="1"/>
</dbReference>
<dbReference type="PANTHER" id="PTHR31225:SF93">
    <property type="entry name" value="ALPHA-HUMULENE_(-)-(E)-BETA-CARYOPHYLLENE SYNTHASE"/>
    <property type="match status" value="1"/>
</dbReference>
<dbReference type="InterPro" id="IPR044814">
    <property type="entry name" value="Terpene_cyclase_plant_C1"/>
</dbReference>
<dbReference type="Pfam" id="PF03936">
    <property type="entry name" value="Terpene_synth_C"/>
    <property type="match status" value="1"/>
</dbReference>
<keyword evidence="4" id="KW-0456">Lyase</keyword>
<dbReference type="SUPFAM" id="SSF48576">
    <property type="entry name" value="Terpenoid synthases"/>
    <property type="match status" value="1"/>
</dbReference>
<dbReference type="InParanoid" id="A0A7J7CR83"/>
<keyword evidence="2" id="KW-0479">Metal-binding</keyword>
<dbReference type="InterPro" id="IPR008930">
    <property type="entry name" value="Terpenoid_cyclase/PrenylTrfase"/>
</dbReference>
<dbReference type="SUPFAM" id="SSF48239">
    <property type="entry name" value="Terpenoid cyclases/Protein prenyltransferases"/>
    <property type="match status" value="1"/>
</dbReference>
<sequence>MEAIIEQETIRPLGYYPETVWVYEDFASFSANDSAFESYTEQVDELKMQVKDMLINLTTDPVEKLKLIDALCRLGVSYQVKSEIEDQMNLIFNLQLNLDDRDYDLYTVALVLRVFRQHGFKMSFEVFNKFKSDDGNFKESLTNDVNGILSLYEAAHLSLHGEDILDQALAYTRAKLDLLASQCEPYLAKHIALALQHPFYFAIQRIKSREYISFYEEVESHNEVLLMLAKLDFNRVQLLHQQELNEVSRWFEDLKLTSRYSYPRARIAEIYMWTNAVYFEPQYRSAQIMLTKIVKLISIIDDTYDSYATIDELRLLTDAIESWDINAIDELPDYMKFLYSTILNLYGELETELESEGRSYGVSHARDAAEQKRVHVATDIKCYMKQYGSSEREAIRTTFRKRMQVHGKM</sequence>
<proteinExistence type="predicted"/>
<dbReference type="PANTHER" id="PTHR31225">
    <property type="entry name" value="OS04G0344100 PROTEIN-RELATED"/>
    <property type="match status" value="1"/>
</dbReference>
<accession>A0A7J7CR83</accession>
<evidence type="ECO:0000259" key="5">
    <source>
        <dbReference type="Pfam" id="PF01397"/>
    </source>
</evidence>
<dbReference type="Pfam" id="PF01397">
    <property type="entry name" value="Terpene_synth"/>
    <property type="match status" value="1"/>
</dbReference>
<evidence type="ECO:0000256" key="2">
    <source>
        <dbReference type="ARBA" id="ARBA00022723"/>
    </source>
</evidence>
<evidence type="ECO:0000256" key="1">
    <source>
        <dbReference type="ARBA" id="ARBA00001946"/>
    </source>
</evidence>
<keyword evidence="8" id="KW-1185">Reference proteome</keyword>
<keyword evidence="3" id="KW-0460">Magnesium</keyword>
<dbReference type="AlphaFoldDB" id="A0A7J7CR83"/>
<dbReference type="InterPro" id="IPR005630">
    <property type="entry name" value="Terpene_synthase_metal-bd"/>
</dbReference>